<dbReference type="GO" id="GO:0042542">
    <property type="term" value="P:response to hydrogen peroxide"/>
    <property type="evidence" value="ECO:0007669"/>
    <property type="project" value="TreeGrafter"/>
</dbReference>
<evidence type="ECO:0000256" key="10">
    <source>
        <dbReference type="SAM" id="MobiDB-lite"/>
    </source>
</evidence>
<dbReference type="Gene3D" id="2.40.180.10">
    <property type="entry name" value="Catalase core domain"/>
    <property type="match status" value="1"/>
</dbReference>
<evidence type="ECO:0000256" key="8">
    <source>
        <dbReference type="PIRSR" id="PIRSR000296-1"/>
    </source>
</evidence>
<comment type="function">
    <text evidence="7">Has an organic peroxide-dependent peroxidase activity.</text>
</comment>
<dbReference type="InterPro" id="IPR018028">
    <property type="entry name" value="Catalase"/>
</dbReference>
<reference evidence="13 14" key="1">
    <citation type="submission" date="2018-07" db="EMBL/GenBank/DDBJ databases">
        <title>Dyella tabacisoli L4-6T, whole genome shotgun sequence.</title>
        <authorList>
            <person name="Zhou X.-K."/>
            <person name="Li W.-J."/>
            <person name="Duan Y.-Q."/>
        </authorList>
    </citation>
    <scope>NUCLEOTIDE SEQUENCE [LARGE SCALE GENOMIC DNA]</scope>
    <source>
        <strain evidence="13 14">L4-6</strain>
    </source>
</reference>
<comment type="similarity">
    <text evidence="1 7">Belongs to the catalase family.</text>
</comment>
<dbReference type="GO" id="GO:0004096">
    <property type="term" value="F:catalase activity"/>
    <property type="evidence" value="ECO:0007669"/>
    <property type="project" value="InterPro"/>
</dbReference>
<accession>A0A369UNN2</accession>
<dbReference type="SMART" id="SM01060">
    <property type="entry name" value="Catalase"/>
    <property type="match status" value="1"/>
</dbReference>
<dbReference type="PANTHER" id="PTHR11465">
    <property type="entry name" value="CATALASE"/>
    <property type="match status" value="1"/>
</dbReference>
<comment type="cofactor">
    <cofactor evidence="7">
        <name>heme</name>
        <dbReference type="ChEBI" id="CHEBI:30413"/>
    </cofactor>
</comment>
<keyword evidence="4 7" id="KW-0479">Metal-binding</keyword>
<organism evidence="13 14">
    <name type="scientific">Dyella tabacisoli</name>
    <dbReference type="NCBI Taxonomy" id="2282381"/>
    <lineage>
        <taxon>Bacteria</taxon>
        <taxon>Pseudomonadati</taxon>
        <taxon>Pseudomonadota</taxon>
        <taxon>Gammaproteobacteria</taxon>
        <taxon>Lysobacterales</taxon>
        <taxon>Rhodanobacteraceae</taxon>
        <taxon>Dyella</taxon>
    </lineage>
</organism>
<evidence type="ECO:0000256" key="2">
    <source>
        <dbReference type="ARBA" id="ARBA00022559"/>
    </source>
</evidence>
<dbReference type="CDD" id="cd08153">
    <property type="entry name" value="srpA_like"/>
    <property type="match status" value="1"/>
</dbReference>
<dbReference type="InterPro" id="IPR024168">
    <property type="entry name" value="Catalase_SrpA-type_pred"/>
</dbReference>
<keyword evidence="3 7" id="KW-0349">Heme</keyword>
<dbReference type="GO" id="GO:0046872">
    <property type="term" value="F:metal ion binding"/>
    <property type="evidence" value="ECO:0007669"/>
    <property type="project" value="UniProtKB-KW"/>
</dbReference>
<sequence length="387" mass="41861">MSDHLNAPLDPSTHSPNVAPPQKDPQTPERQNRPKPGQIAALSLIGLILAAIAASFAYVAGWLTPQRLTASRFVDALQLNNGGIYEGYRRAHAKGVCFVGHFESNGQGVALSSASVFAAGNTPVIGRFATGAGNPHTPDGDVPVRSMALSYQLADGQVWRSGMNSVPFQIIGTPEAFYEFGVANRRDPSTGKPDLAKQQTFAATHPELKRFSEAMAHWPITNSFANSTFNGVNTFRFIDAQGTSHNVRWIMKPQAPVVALDKQALDRLSADFLSIDLHQRLQQGPLRFDLMVTEAQPGDPINDSSRPWPDDRPTTHVGTLVVERDIAQADGPCRDINFNPLILPKGIEPSDDPILAARGSVYSESFNRRLREEAAAHIPPAAAGGRP</sequence>
<dbReference type="GO" id="GO:0005737">
    <property type="term" value="C:cytoplasm"/>
    <property type="evidence" value="ECO:0007669"/>
    <property type="project" value="TreeGrafter"/>
</dbReference>
<keyword evidence="6 7" id="KW-0408">Iron</keyword>
<evidence type="ECO:0000256" key="5">
    <source>
        <dbReference type="ARBA" id="ARBA00023002"/>
    </source>
</evidence>
<feature type="domain" description="Catalase core" evidence="12">
    <location>
        <begin position="49"/>
        <end position="387"/>
    </location>
</feature>
<dbReference type="EMBL" id="QQAH01000009">
    <property type="protein sequence ID" value="RDD81665.1"/>
    <property type="molecule type" value="Genomic_DNA"/>
</dbReference>
<feature type="active site" evidence="8">
    <location>
        <position position="92"/>
    </location>
</feature>
<dbReference type="SUPFAM" id="SSF56634">
    <property type="entry name" value="Heme-dependent catalase-like"/>
    <property type="match status" value="1"/>
</dbReference>
<gene>
    <name evidence="13" type="ORF">DVJ77_10875</name>
</gene>
<dbReference type="PROSITE" id="PS51402">
    <property type="entry name" value="CATALASE_3"/>
    <property type="match status" value="1"/>
</dbReference>
<keyword evidence="11" id="KW-0812">Transmembrane</keyword>
<dbReference type="OrthoDB" id="255727at2"/>
<feature type="binding site" description="axial binding residue" evidence="9">
    <location>
        <position position="362"/>
    </location>
    <ligand>
        <name>heme</name>
        <dbReference type="ChEBI" id="CHEBI:30413"/>
    </ligand>
    <ligandPart>
        <name>Fe</name>
        <dbReference type="ChEBI" id="CHEBI:18248"/>
    </ligandPart>
</feature>
<proteinExistence type="inferred from homology"/>
<dbReference type="InterPro" id="IPR020835">
    <property type="entry name" value="Catalase_sf"/>
</dbReference>
<evidence type="ECO:0000256" key="3">
    <source>
        <dbReference type="ARBA" id="ARBA00022617"/>
    </source>
</evidence>
<dbReference type="Gene3D" id="1.20.1280.120">
    <property type="match status" value="1"/>
</dbReference>
<keyword evidence="5 7" id="KW-0560">Oxidoreductase</keyword>
<feature type="region of interest" description="Disordered" evidence="10">
    <location>
        <begin position="1"/>
        <end position="35"/>
    </location>
</feature>
<evidence type="ECO:0000313" key="14">
    <source>
        <dbReference type="Proteomes" id="UP000253782"/>
    </source>
</evidence>
<comment type="caution">
    <text evidence="13">The sequence shown here is derived from an EMBL/GenBank/DDBJ whole genome shotgun (WGS) entry which is preliminary data.</text>
</comment>
<evidence type="ECO:0000256" key="9">
    <source>
        <dbReference type="PIRSR" id="PIRSR000296-2"/>
    </source>
</evidence>
<dbReference type="InterPro" id="IPR011614">
    <property type="entry name" value="Catalase_core"/>
</dbReference>
<evidence type="ECO:0000256" key="6">
    <source>
        <dbReference type="ARBA" id="ARBA00023004"/>
    </source>
</evidence>
<dbReference type="GO" id="GO:0042744">
    <property type="term" value="P:hydrogen peroxide catabolic process"/>
    <property type="evidence" value="ECO:0007669"/>
    <property type="project" value="TreeGrafter"/>
</dbReference>
<dbReference type="AlphaFoldDB" id="A0A369UNN2"/>
<dbReference type="PRINTS" id="PR00067">
    <property type="entry name" value="CATALASE"/>
</dbReference>
<keyword evidence="11" id="KW-1133">Transmembrane helix</keyword>
<dbReference type="PIRSF" id="PIRSF000296">
    <property type="entry name" value="SrpA"/>
    <property type="match status" value="1"/>
</dbReference>
<keyword evidence="2 7" id="KW-0575">Peroxidase</keyword>
<feature type="transmembrane region" description="Helical" evidence="11">
    <location>
        <begin position="39"/>
        <end position="63"/>
    </location>
</feature>
<evidence type="ECO:0000256" key="11">
    <source>
        <dbReference type="SAM" id="Phobius"/>
    </source>
</evidence>
<dbReference type="Proteomes" id="UP000253782">
    <property type="component" value="Unassembled WGS sequence"/>
</dbReference>
<dbReference type="PANTHER" id="PTHR11465:SF9">
    <property type="entry name" value="CATALASE"/>
    <property type="match status" value="1"/>
</dbReference>
<dbReference type="RefSeq" id="WP_114845533.1">
    <property type="nucleotide sequence ID" value="NZ_JBHSPE010000005.1"/>
</dbReference>
<evidence type="ECO:0000256" key="1">
    <source>
        <dbReference type="ARBA" id="ARBA00005329"/>
    </source>
</evidence>
<keyword evidence="11" id="KW-0472">Membrane</keyword>
<name>A0A369UNN2_9GAMM</name>
<evidence type="ECO:0000259" key="12">
    <source>
        <dbReference type="SMART" id="SM01060"/>
    </source>
</evidence>
<protein>
    <recommendedName>
        <fullName evidence="7">Catalase-related peroxidase</fullName>
        <ecNumber evidence="7">1.11.1.-</ecNumber>
    </recommendedName>
</protein>
<evidence type="ECO:0000256" key="4">
    <source>
        <dbReference type="ARBA" id="ARBA00022723"/>
    </source>
</evidence>
<dbReference type="EC" id="1.11.1.-" evidence="7"/>
<evidence type="ECO:0000313" key="13">
    <source>
        <dbReference type="EMBL" id="RDD81665.1"/>
    </source>
</evidence>
<dbReference type="Pfam" id="PF00199">
    <property type="entry name" value="Catalase"/>
    <property type="match status" value="1"/>
</dbReference>
<dbReference type="GO" id="GO:0020037">
    <property type="term" value="F:heme binding"/>
    <property type="evidence" value="ECO:0007669"/>
    <property type="project" value="InterPro"/>
</dbReference>
<evidence type="ECO:0000256" key="7">
    <source>
        <dbReference type="PIRNR" id="PIRNR000296"/>
    </source>
</evidence>
<keyword evidence="14" id="KW-1185">Reference proteome</keyword>